<feature type="domain" description="Insertion element IS402-like" evidence="5">
    <location>
        <begin position="195"/>
        <end position="260"/>
    </location>
</feature>
<proteinExistence type="predicted"/>
<evidence type="ECO:0000313" key="7">
    <source>
        <dbReference type="Proteomes" id="UP000476310"/>
    </source>
</evidence>
<dbReference type="PANTHER" id="PTHR38465">
    <property type="entry name" value="HTH-TYPE TRANSCRIPTIONAL REGULATOR MJ1563-RELATED"/>
    <property type="match status" value="1"/>
</dbReference>
<keyword evidence="2" id="KW-0238">DNA-binding</keyword>
<organism evidence="6 7">
    <name type="scientific">Streptomyces rhizosphaericus</name>
    <dbReference type="NCBI Taxonomy" id="114699"/>
    <lineage>
        <taxon>Bacteria</taxon>
        <taxon>Bacillati</taxon>
        <taxon>Actinomycetota</taxon>
        <taxon>Actinomycetes</taxon>
        <taxon>Kitasatosporales</taxon>
        <taxon>Streptomycetaceae</taxon>
        <taxon>Streptomyces</taxon>
        <taxon>Streptomyces violaceusniger group</taxon>
    </lineage>
</organism>
<evidence type="ECO:0000259" key="5">
    <source>
        <dbReference type="Pfam" id="PF13340"/>
    </source>
</evidence>
<dbReference type="AlphaFoldDB" id="A0A6G4AWI4"/>
<dbReference type="GO" id="GO:0003700">
    <property type="term" value="F:DNA-binding transcription factor activity"/>
    <property type="evidence" value="ECO:0007669"/>
    <property type="project" value="InterPro"/>
</dbReference>
<dbReference type="InterPro" id="IPR036388">
    <property type="entry name" value="WH-like_DNA-bd_sf"/>
</dbReference>
<gene>
    <name evidence="6" type="ORF">G4H13_42945</name>
</gene>
<dbReference type="Proteomes" id="UP000476310">
    <property type="component" value="Unassembled WGS sequence"/>
</dbReference>
<dbReference type="InterPro" id="IPR036390">
    <property type="entry name" value="WH_DNA-bd_sf"/>
</dbReference>
<dbReference type="InterPro" id="IPR025161">
    <property type="entry name" value="IS402-like_dom"/>
</dbReference>
<dbReference type="EMBL" id="JAAIKT010000096">
    <property type="protein sequence ID" value="NEW76911.1"/>
    <property type="molecule type" value="Genomic_DNA"/>
</dbReference>
<evidence type="ECO:0000256" key="1">
    <source>
        <dbReference type="ARBA" id="ARBA00023015"/>
    </source>
</evidence>
<dbReference type="Gene3D" id="1.10.10.10">
    <property type="entry name" value="Winged helix-like DNA-binding domain superfamily/Winged helix DNA-binding domain"/>
    <property type="match status" value="1"/>
</dbReference>
<keyword evidence="7" id="KW-1185">Reference proteome</keyword>
<evidence type="ECO:0000256" key="4">
    <source>
        <dbReference type="SAM" id="MobiDB-lite"/>
    </source>
</evidence>
<dbReference type="GO" id="GO:0003677">
    <property type="term" value="F:DNA binding"/>
    <property type="evidence" value="ECO:0007669"/>
    <property type="project" value="UniProtKB-KW"/>
</dbReference>
<sequence length="299" mass="33140">MEEIGLVWEAAGSSRMDGRIIAYLMITDVPYVSSAELASALQVSAGSVSLATRRLVESGFIRRHAVPGQRSHYFRVDDDVWGSFLAGERRYLDRQEQLATQAITLLGPEEETPRRRLSNMRDYMRWVRSNHHDLLARWRKYRSQNVGRSTDHAAEPEEGDGPAAGEPAASTAPDNEEMRNRRSATLSPVLARHLVSDALWAVAEPLLPSGSANERAAFTAVVYVLTSGCGWQQLPAQFGVSHSTAHRRFTAWSKADLWQRWLDAMTKAPGDAADLAWCSAIVETAARRQPVSPSAEADR</sequence>
<dbReference type="PANTHER" id="PTHR38465:SF2">
    <property type="entry name" value="HTH-TYPE TRANSCRIPTIONAL REGULATOR MMPR5"/>
    <property type="match status" value="1"/>
</dbReference>
<dbReference type="Pfam" id="PF13340">
    <property type="entry name" value="DUF4096"/>
    <property type="match status" value="1"/>
</dbReference>
<dbReference type="SUPFAM" id="SSF46785">
    <property type="entry name" value="Winged helix' DNA-binding domain"/>
    <property type="match status" value="1"/>
</dbReference>
<feature type="region of interest" description="Disordered" evidence="4">
    <location>
        <begin position="145"/>
        <end position="182"/>
    </location>
</feature>
<name>A0A6G4AWI4_9ACTN</name>
<evidence type="ECO:0000313" key="6">
    <source>
        <dbReference type="EMBL" id="NEW76911.1"/>
    </source>
</evidence>
<evidence type="ECO:0000256" key="2">
    <source>
        <dbReference type="ARBA" id="ARBA00023125"/>
    </source>
</evidence>
<evidence type="ECO:0000256" key="3">
    <source>
        <dbReference type="ARBA" id="ARBA00023163"/>
    </source>
</evidence>
<protein>
    <submittedName>
        <fullName evidence="6">Transposase</fullName>
    </submittedName>
</protein>
<keyword evidence="1" id="KW-0805">Transcription regulation</keyword>
<dbReference type="InterPro" id="IPR052362">
    <property type="entry name" value="HTH-GbsR_regulator"/>
</dbReference>
<keyword evidence="3" id="KW-0804">Transcription</keyword>
<comment type="caution">
    <text evidence="6">The sequence shown here is derived from an EMBL/GenBank/DDBJ whole genome shotgun (WGS) entry which is preliminary data.</text>
</comment>
<accession>A0A6G4AWI4</accession>
<reference evidence="6" key="1">
    <citation type="submission" date="2020-02" db="EMBL/GenBank/DDBJ databases">
        <title>A new Streptomyces sp. for controlling soil-borne diseases.</title>
        <authorList>
            <person name="Li X."/>
            <person name="Tian Y."/>
            <person name="Gao K."/>
        </authorList>
    </citation>
    <scope>NUCLEOTIDE SEQUENCE [LARGE SCALE GENOMIC DNA]</scope>
    <source>
        <strain evidence="6">0250</strain>
    </source>
</reference>